<keyword evidence="1" id="KW-0472">Membrane</keyword>
<protein>
    <submittedName>
        <fullName evidence="2">Uncharacterized protein</fullName>
    </submittedName>
</protein>
<feature type="transmembrane region" description="Helical" evidence="1">
    <location>
        <begin position="60"/>
        <end position="83"/>
    </location>
</feature>
<evidence type="ECO:0000313" key="2">
    <source>
        <dbReference type="EMBL" id="RNL61266.1"/>
    </source>
</evidence>
<reference evidence="2 3" key="1">
    <citation type="submission" date="2018-11" db="EMBL/GenBank/DDBJ databases">
        <authorList>
            <person name="Li F."/>
        </authorList>
    </citation>
    <scope>NUCLEOTIDE SEQUENCE [LARGE SCALE GENOMIC DNA]</scope>
    <source>
        <strain evidence="2 3">Gsoil 097</strain>
    </source>
</reference>
<keyword evidence="1" id="KW-0812">Transmembrane</keyword>
<dbReference type="Proteomes" id="UP000267128">
    <property type="component" value="Unassembled WGS sequence"/>
</dbReference>
<evidence type="ECO:0000256" key="1">
    <source>
        <dbReference type="SAM" id="Phobius"/>
    </source>
</evidence>
<dbReference type="OrthoDB" id="9994349at2"/>
<evidence type="ECO:0000313" key="3">
    <source>
        <dbReference type="Proteomes" id="UP000267128"/>
    </source>
</evidence>
<organism evidence="2 3">
    <name type="scientific">Nocardioides marmoriginsengisoli</name>
    <dbReference type="NCBI Taxonomy" id="661483"/>
    <lineage>
        <taxon>Bacteria</taxon>
        <taxon>Bacillati</taxon>
        <taxon>Actinomycetota</taxon>
        <taxon>Actinomycetes</taxon>
        <taxon>Propionibacteriales</taxon>
        <taxon>Nocardioidaceae</taxon>
        <taxon>Nocardioides</taxon>
    </lineage>
</organism>
<dbReference type="RefSeq" id="WP_123228978.1">
    <property type="nucleotide sequence ID" value="NZ_RJSE01000008.1"/>
</dbReference>
<comment type="caution">
    <text evidence="2">The sequence shown here is derived from an EMBL/GenBank/DDBJ whole genome shotgun (WGS) entry which is preliminary data.</text>
</comment>
<feature type="transmembrane region" description="Helical" evidence="1">
    <location>
        <begin position="12"/>
        <end position="30"/>
    </location>
</feature>
<gene>
    <name evidence="2" type="ORF">EFK50_18045</name>
</gene>
<sequence length="88" mass="8937">MDSGKQTSDRSDLILATVVSLLVNMLWIFIAPSDQRLILVALASVILGLICLAGENTGAYGMGIIFGAMAAGCIGVALVAAGMSPLPS</sequence>
<accession>A0A3N0CDY7</accession>
<dbReference type="EMBL" id="RJSE01000008">
    <property type="protein sequence ID" value="RNL61266.1"/>
    <property type="molecule type" value="Genomic_DNA"/>
</dbReference>
<feature type="transmembrane region" description="Helical" evidence="1">
    <location>
        <begin position="36"/>
        <end position="53"/>
    </location>
</feature>
<dbReference type="AlphaFoldDB" id="A0A3N0CDY7"/>
<keyword evidence="3" id="KW-1185">Reference proteome</keyword>
<name>A0A3N0CDY7_9ACTN</name>
<proteinExistence type="predicted"/>
<keyword evidence="1" id="KW-1133">Transmembrane helix</keyword>